<feature type="compositionally biased region" description="Basic and acidic residues" evidence="6">
    <location>
        <begin position="143"/>
        <end position="156"/>
    </location>
</feature>
<dbReference type="InterPro" id="IPR051539">
    <property type="entry name" value="T4SS-coupling_protein"/>
</dbReference>
<evidence type="ECO:0000256" key="6">
    <source>
        <dbReference type="SAM" id="MobiDB-lite"/>
    </source>
</evidence>
<keyword evidence="2" id="KW-1003">Cell membrane</keyword>
<organism evidence="8 9">
    <name type="scientific">Aciditerrimonas ferrireducens</name>
    <dbReference type="NCBI Taxonomy" id="667306"/>
    <lineage>
        <taxon>Bacteria</taxon>
        <taxon>Bacillati</taxon>
        <taxon>Actinomycetota</taxon>
        <taxon>Acidimicrobiia</taxon>
        <taxon>Acidimicrobiales</taxon>
        <taxon>Acidimicrobiaceae</taxon>
        <taxon>Aciditerrimonas</taxon>
    </lineage>
</organism>
<proteinExistence type="predicted"/>
<dbReference type="Proteomes" id="UP001589788">
    <property type="component" value="Unassembled WGS sequence"/>
</dbReference>
<evidence type="ECO:0000313" key="9">
    <source>
        <dbReference type="Proteomes" id="UP001589788"/>
    </source>
</evidence>
<evidence type="ECO:0000256" key="1">
    <source>
        <dbReference type="ARBA" id="ARBA00004651"/>
    </source>
</evidence>
<feature type="region of interest" description="Disordered" evidence="6">
    <location>
        <begin position="140"/>
        <end position="166"/>
    </location>
</feature>
<dbReference type="Gene3D" id="3.40.50.300">
    <property type="entry name" value="P-loop containing nucleotide triphosphate hydrolases"/>
    <property type="match status" value="1"/>
</dbReference>
<dbReference type="InterPro" id="IPR027417">
    <property type="entry name" value="P-loop_NTPase"/>
</dbReference>
<dbReference type="RefSeq" id="WP_377790711.1">
    <property type="nucleotide sequence ID" value="NZ_JBHLYQ010000211.1"/>
</dbReference>
<keyword evidence="4" id="KW-1133">Transmembrane helix</keyword>
<dbReference type="SUPFAM" id="SSF52540">
    <property type="entry name" value="P-loop containing nucleoside triphosphate hydrolases"/>
    <property type="match status" value="1"/>
</dbReference>
<dbReference type="EMBL" id="JBHLYQ010000211">
    <property type="protein sequence ID" value="MFC0082991.1"/>
    <property type="molecule type" value="Genomic_DNA"/>
</dbReference>
<keyword evidence="9" id="KW-1185">Reference proteome</keyword>
<feature type="domain" description="TraD/TraG TraM recognition site" evidence="7">
    <location>
        <begin position="63"/>
        <end position="180"/>
    </location>
</feature>
<keyword evidence="5" id="KW-0472">Membrane</keyword>
<dbReference type="InterPro" id="IPR032689">
    <property type="entry name" value="TraG-D_C"/>
</dbReference>
<name>A0ABV6C819_9ACTN</name>
<evidence type="ECO:0000256" key="3">
    <source>
        <dbReference type="ARBA" id="ARBA00022692"/>
    </source>
</evidence>
<dbReference type="PANTHER" id="PTHR37937">
    <property type="entry name" value="CONJUGATIVE TRANSFER: DNA TRANSPORT"/>
    <property type="match status" value="1"/>
</dbReference>
<evidence type="ECO:0000313" key="8">
    <source>
        <dbReference type="EMBL" id="MFC0082991.1"/>
    </source>
</evidence>
<dbReference type="Pfam" id="PF12696">
    <property type="entry name" value="TraG-D_C"/>
    <property type="match status" value="1"/>
</dbReference>
<protein>
    <submittedName>
        <fullName evidence="8">Type IV secretory system conjugative DNA transfer family protein</fullName>
    </submittedName>
</protein>
<reference evidence="8 9" key="1">
    <citation type="submission" date="2024-09" db="EMBL/GenBank/DDBJ databases">
        <authorList>
            <person name="Sun Q."/>
            <person name="Mori K."/>
        </authorList>
    </citation>
    <scope>NUCLEOTIDE SEQUENCE [LARGE SCALE GENOMIC DNA]</scope>
    <source>
        <strain evidence="8 9">JCM 15389</strain>
    </source>
</reference>
<evidence type="ECO:0000256" key="5">
    <source>
        <dbReference type="ARBA" id="ARBA00023136"/>
    </source>
</evidence>
<sequence length="219" mass="23531">LAEGPGGPPLDPAALSAGCDSLFLCAPAHHQERLRPLFAALLGEVLAGAVDRAERHGRPLDPPLLVVVDEAANVAPLADLDVLAATVAAHGIQLVTVWQDLAQLQARYGPRAGTVLNNHRARLFLPGIADPATLEHASSLAGDVERPSRTVSRDAQGRVGTAQVPQRQRLLPPDALRRLPTRQGLLIVGSRQPCRVRLVPWFDDPELRRLARPGDEEPR</sequence>
<evidence type="ECO:0000259" key="7">
    <source>
        <dbReference type="Pfam" id="PF12696"/>
    </source>
</evidence>
<dbReference type="PANTHER" id="PTHR37937:SF1">
    <property type="entry name" value="CONJUGATIVE TRANSFER: DNA TRANSPORT"/>
    <property type="match status" value="1"/>
</dbReference>
<evidence type="ECO:0000256" key="4">
    <source>
        <dbReference type="ARBA" id="ARBA00022989"/>
    </source>
</evidence>
<comment type="caution">
    <text evidence="8">The sequence shown here is derived from an EMBL/GenBank/DDBJ whole genome shotgun (WGS) entry which is preliminary data.</text>
</comment>
<dbReference type="CDD" id="cd01127">
    <property type="entry name" value="TrwB_TraG_TraD_VirD4"/>
    <property type="match status" value="1"/>
</dbReference>
<evidence type="ECO:0000256" key="2">
    <source>
        <dbReference type="ARBA" id="ARBA00022475"/>
    </source>
</evidence>
<accession>A0ABV6C819</accession>
<keyword evidence="3" id="KW-0812">Transmembrane</keyword>
<gene>
    <name evidence="8" type="ORF">ACFFRE_12720</name>
</gene>
<comment type="subcellular location">
    <subcellularLocation>
        <location evidence="1">Cell membrane</location>
        <topology evidence="1">Multi-pass membrane protein</topology>
    </subcellularLocation>
</comment>
<feature type="non-terminal residue" evidence="8">
    <location>
        <position position="1"/>
    </location>
</feature>